<reference evidence="2" key="1">
    <citation type="submission" date="2014-12" db="EMBL/GenBank/DDBJ databases">
        <authorList>
            <person name="Huang H.-H."/>
            <person name="Chen S.-C."/>
            <person name="Lai M.-C."/>
        </authorList>
    </citation>
    <scope>NUCLEOTIDE SEQUENCE</scope>
    <source>
        <strain evidence="2">K1F9705b</strain>
    </source>
</reference>
<dbReference type="AlphaFoldDB" id="A0A8J7W533"/>
<dbReference type="EMBL" id="JWHL01000002">
    <property type="protein sequence ID" value="MBR1368449.1"/>
    <property type="molecule type" value="Genomic_DNA"/>
</dbReference>
<organism evidence="2 3">
    <name type="scientific">Methanocalculus chunghsingensis</name>
    <dbReference type="NCBI Taxonomy" id="156457"/>
    <lineage>
        <taxon>Archaea</taxon>
        <taxon>Methanobacteriati</taxon>
        <taxon>Methanobacteriota</taxon>
        <taxon>Stenosarchaea group</taxon>
        <taxon>Methanomicrobia</taxon>
        <taxon>Methanomicrobiales</taxon>
        <taxon>Methanocalculaceae</taxon>
        <taxon>Methanocalculus</taxon>
    </lineage>
</organism>
<feature type="domain" description="Metallo-beta-lactamase" evidence="1">
    <location>
        <begin position="78"/>
        <end position="110"/>
    </location>
</feature>
<protein>
    <recommendedName>
        <fullName evidence="1">Metallo-beta-lactamase domain-containing protein</fullName>
    </recommendedName>
</protein>
<comment type="caution">
    <text evidence="2">The sequence shown here is derived from an EMBL/GenBank/DDBJ whole genome shotgun (WGS) entry which is preliminary data.</text>
</comment>
<dbReference type="Pfam" id="PF00753">
    <property type="entry name" value="Lactamase_B"/>
    <property type="match status" value="1"/>
</dbReference>
<proteinExistence type="predicted"/>
<dbReference type="SUPFAM" id="SSF56281">
    <property type="entry name" value="Metallo-hydrolase/oxidoreductase"/>
    <property type="match status" value="1"/>
</dbReference>
<dbReference type="InterPro" id="IPR001279">
    <property type="entry name" value="Metallo-B-lactamas"/>
</dbReference>
<dbReference type="Gene3D" id="3.60.15.10">
    <property type="entry name" value="Ribonuclease Z/Hydroxyacylglutathione hydrolase-like"/>
    <property type="match status" value="2"/>
</dbReference>
<dbReference type="Proteomes" id="UP000730161">
    <property type="component" value="Unassembled WGS sequence"/>
</dbReference>
<dbReference type="OrthoDB" id="40950at2157"/>
<evidence type="ECO:0000259" key="1">
    <source>
        <dbReference type="Pfam" id="PF00753"/>
    </source>
</evidence>
<accession>A0A8J7W533</accession>
<gene>
    <name evidence="2" type="ORF">RJ53_02595</name>
</gene>
<evidence type="ECO:0000313" key="3">
    <source>
        <dbReference type="Proteomes" id="UP000730161"/>
    </source>
</evidence>
<sequence>MAQVTIYGGAGSIGGNKIHIREGSSGLFLDFGIDFSMYSRFYGDFLTPRSGRGIYDYLHLGLLPPIANYRSDLTPPDLTLKGMPQIPVDALLLSHAHMDHVGLAGMLDTTIPLIASGTTLGLIKAMQDSGPARIGSDPIYTKERTPHDERTLVAGRKAAIGRDLIVTDDITDSFRSLISTIPQGKGARINASVSLFHESNFPFSIESYPVDHSIPGATAFLLGGDLSIAYTGDIRTHGRENAATSRFVDAARDTGTLIIEGTRLLREEDHSSPEVSEEEVAVNCREAVAEEEGLVIADFSPRNIERLMIFQEIADTCGRQLVVTAKDAYLLQAMAACGHPHLLPSLLMYGGFTDPRIPGWKKGLSDQIIPVSSDEVKRDPGSYILCFSLYDLVALPDIAPEGGTYISSTCEAFNEEMALDTARLVEWLDRFGICCHGLSGRSPEAVGFHASGHASPQDLEAIVDRIDPDLIIPVHTTAPEWYSRRWEQVVIPQTGEEITC</sequence>
<dbReference type="InterPro" id="IPR036866">
    <property type="entry name" value="RibonucZ/Hydroxyglut_hydro"/>
</dbReference>
<evidence type="ECO:0000313" key="2">
    <source>
        <dbReference type="EMBL" id="MBR1368449.1"/>
    </source>
</evidence>
<keyword evidence="3" id="KW-1185">Reference proteome</keyword>
<dbReference type="RefSeq" id="WP_211530059.1">
    <property type="nucleotide sequence ID" value="NZ_JWHL01000002.1"/>
</dbReference>
<dbReference type="PANTHER" id="PTHR43694:SF1">
    <property type="entry name" value="RIBONUCLEASE J"/>
    <property type="match status" value="1"/>
</dbReference>
<name>A0A8J7W533_9EURY</name>
<dbReference type="PANTHER" id="PTHR43694">
    <property type="entry name" value="RIBONUCLEASE J"/>
    <property type="match status" value="1"/>
</dbReference>